<reference evidence="2 3" key="1">
    <citation type="submission" date="2018-07" db="EMBL/GenBank/DDBJ databases">
        <title>A high quality draft genome assembly of the barn swallow (H. rustica rustica).</title>
        <authorList>
            <person name="Formenti G."/>
            <person name="Chiara M."/>
            <person name="Poveda L."/>
            <person name="Francoijs K.-J."/>
            <person name="Bonisoli-Alquati A."/>
            <person name="Canova L."/>
            <person name="Gianfranceschi L."/>
            <person name="Horner D.S."/>
            <person name="Saino N."/>
        </authorList>
    </citation>
    <scope>NUCLEOTIDE SEQUENCE [LARGE SCALE GENOMIC DNA]</scope>
    <source>
        <strain evidence="2">Chelidonia</strain>
        <tissue evidence="2">Blood</tissue>
    </source>
</reference>
<proteinExistence type="predicted"/>
<feature type="compositionally biased region" description="Basic and acidic residues" evidence="1">
    <location>
        <begin position="17"/>
        <end position="28"/>
    </location>
</feature>
<dbReference type="Proteomes" id="UP000269221">
    <property type="component" value="Unassembled WGS sequence"/>
</dbReference>
<comment type="caution">
    <text evidence="2">The sequence shown here is derived from an EMBL/GenBank/DDBJ whole genome shotgun (WGS) entry which is preliminary data.</text>
</comment>
<dbReference type="STRING" id="333673.A0A3M0IXT6"/>
<feature type="region of interest" description="Disordered" evidence="1">
    <location>
        <begin position="178"/>
        <end position="218"/>
    </location>
</feature>
<dbReference type="GO" id="GO:0008017">
    <property type="term" value="F:microtubule binding"/>
    <property type="evidence" value="ECO:0007669"/>
    <property type="project" value="InterPro"/>
</dbReference>
<dbReference type="PANTHER" id="PTHR13958">
    <property type="entry name" value="CENTROSOME-ASSOCIATED PROTEIN 350"/>
    <property type="match status" value="1"/>
</dbReference>
<keyword evidence="3" id="KW-1185">Reference proteome</keyword>
<evidence type="ECO:0000313" key="2">
    <source>
        <dbReference type="EMBL" id="RMB93342.1"/>
    </source>
</evidence>
<dbReference type="AlphaFoldDB" id="A0A3M0IXT6"/>
<organism evidence="2 3">
    <name type="scientific">Hirundo rustica rustica</name>
    <dbReference type="NCBI Taxonomy" id="333673"/>
    <lineage>
        <taxon>Eukaryota</taxon>
        <taxon>Metazoa</taxon>
        <taxon>Chordata</taxon>
        <taxon>Craniata</taxon>
        <taxon>Vertebrata</taxon>
        <taxon>Euteleostomi</taxon>
        <taxon>Archelosauria</taxon>
        <taxon>Archosauria</taxon>
        <taxon>Dinosauria</taxon>
        <taxon>Saurischia</taxon>
        <taxon>Theropoda</taxon>
        <taxon>Coelurosauria</taxon>
        <taxon>Aves</taxon>
        <taxon>Neognathae</taxon>
        <taxon>Neoaves</taxon>
        <taxon>Telluraves</taxon>
        <taxon>Australaves</taxon>
        <taxon>Passeriformes</taxon>
        <taxon>Sylvioidea</taxon>
        <taxon>Hirundinidae</taxon>
        <taxon>Hirundo</taxon>
    </lineage>
</organism>
<dbReference type="GO" id="GO:0005813">
    <property type="term" value="C:centrosome"/>
    <property type="evidence" value="ECO:0007669"/>
    <property type="project" value="InterPro"/>
</dbReference>
<dbReference type="PANTHER" id="PTHR13958:SF3">
    <property type="entry name" value="CAP-GLY DOMAIN-CONTAINING PROTEIN-RELATED"/>
    <property type="match status" value="1"/>
</dbReference>
<dbReference type="OrthoDB" id="306254at2759"/>
<protein>
    <submittedName>
        <fullName evidence="2">Uncharacterized protein</fullName>
    </submittedName>
</protein>
<feature type="region of interest" description="Disordered" evidence="1">
    <location>
        <begin position="125"/>
        <end position="157"/>
    </location>
</feature>
<feature type="region of interest" description="Disordered" evidence="1">
    <location>
        <begin position="17"/>
        <end position="99"/>
    </location>
</feature>
<accession>A0A3M0IXT6</accession>
<name>A0A3M0IXT6_HIRRU</name>
<dbReference type="InterPro" id="IPR028750">
    <property type="entry name" value="CEP350/CC187"/>
</dbReference>
<gene>
    <name evidence="2" type="ORF">DUI87_30036</name>
</gene>
<evidence type="ECO:0000256" key="1">
    <source>
        <dbReference type="SAM" id="MobiDB-lite"/>
    </source>
</evidence>
<dbReference type="GO" id="GO:0034453">
    <property type="term" value="P:microtubule anchoring"/>
    <property type="evidence" value="ECO:0007669"/>
    <property type="project" value="InterPro"/>
</dbReference>
<sequence>MRKKRLQEVYRKQKEAVGKKSCPDEMHKPIGNTGFAKGNPQCEFEQEQTSGGALERSFMAWVDETSSPLSPENHRGRNQLLETAQSPKKEEASGPPAPLESECWFLSPLKCEDLRDCSPPALHSPPLSFSAPQKHAKPSSKDSSFGLSPHRGKQDRVRAIHSLSRELAEKIDVARKRLSADSWVKASADKQSTETTLDLYRDPPSAPEPETSRDRRERTVTAQMLLDTTDPDVTSDRECHGLGRMGLVGSTEGATALDRQEEMPTPLPGGSAERGGLPWITHSAGQSHSSAGGLSSTLQGKSFRCDTTGMLRCLCPGLSKLQAGVKLHLPSAIYWKYYV</sequence>
<dbReference type="EMBL" id="QRBI01000209">
    <property type="protein sequence ID" value="RMB93342.1"/>
    <property type="molecule type" value="Genomic_DNA"/>
</dbReference>
<evidence type="ECO:0000313" key="3">
    <source>
        <dbReference type="Proteomes" id="UP000269221"/>
    </source>
</evidence>